<dbReference type="PANTHER" id="PTHR40114">
    <property type="entry name" value="SLR0698 PROTEIN"/>
    <property type="match status" value="1"/>
</dbReference>
<evidence type="ECO:0000259" key="2">
    <source>
        <dbReference type="PROSITE" id="PS51707"/>
    </source>
</evidence>
<dbReference type="Proteomes" id="UP000464954">
    <property type="component" value="Chromosome"/>
</dbReference>
<dbReference type="RefSeq" id="WP_160627103.1">
    <property type="nucleotide sequence ID" value="NZ_CP047593.1"/>
</dbReference>
<organism evidence="3 4">
    <name type="scientific">Tichowtungia aerotolerans</name>
    <dbReference type="NCBI Taxonomy" id="2697043"/>
    <lineage>
        <taxon>Bacteria</taxon>
        <taxon>Pseudomonadati</taxon>
        <taxon>Kiritimatiellota</taxon>
        <taxon>Tichowtungiia</taxon>
        <taxon>Tichowtungiales</taxon>
        <taxon>Tichowtungiaceae</taxon>
        <taxon>Tichowtungia</taxon>
    </lineage>
</organism>
<dbReference type="PANTHER" id="PTHR40114:SF1">
    <property type="entry name" value="SLR0698 PROTEIN"/>
    <property type="match status" value="1"/>
</dbReference>
<feature type="active site" description="Proton acceptor" evidence="1">
    <location>
        <position position="30"/>
    </location>
</feature>
<sequence length="158" mass="18300">MKMEIERKFLVKNDSWRQLVGTGLLCEQGYLSSSIDEATVRVRRMGNQGFLTLKGPTEGVSRLEMEYPIPVEDAETMLRMLCNGRTVSKVRYRFFCEGFTWEVDEFSGMNEGLVLAEIELENEEQSFDRPGWLGQEVSHDSRYFNAALAHQPFKSWRT</sequence>
<keyword evidence="4" id="KW-1185">Reference proteome</keyword>
<feature type="domain" description="CYTH" evidence="2">
    <location>
        <begin position="2"/>
        <end position="150"/>
    </location>
</feature>
<dbReference type="PROSITE" id="PS51707">
    <property type="entry name" value="CYTH"/>
    <property type="match status" value="1"/>
</dbReference>
<dbReference type="InterPro" id="IPR033469">
    <property type="entry name" value="CYTH-like_dom_sf"/>
</dbReference>
<dbReference type="CDD" id="cd07891">
    <property type="entry name" value="CYTH-like_CthTTM-like_1"/>
    <property type="match status" value="1"/>
</dbReference>
<evidence type="ECO:0000256" key="1">
    <source>
        <dbReference type="PIRSR" id="PIRSR016487-1"/>
    </source>
</evidence>
<evidence type="ECO:0000313" key="3">
    <source>
        <dbReference type="EMBL" id="QHI68613.1"/>
    </source>
</evidence>
<dbReference type="EMBL" id="CP047593">
    <property type="protein sequence ID" value="QHI68613.1"/>
    <property type="molecule type" value="Genomic_DNA"/>
</dbReference>
<dbReference type="PIRSF" id="PIRSF016487">
    <property type="entry name" value="CYTH_UCP016487"/>
    <property type="match status" value="1"/>
</dbReference>
<proteinExistence type="predicted"/>
<dbReference type="InterPro" id="IPR023577">
    <property type="entry name" value="CYTH_domain"/>
</dbReference>
<gene>
    <name evidence="3" type="ORF">GT409_03830</name>
</gene>
<accession>A0A6P1M6I1</accession>
<dbReference type="InterPro" id="IPR012042">
    <property type="entry name" value="NeuTTM/CthTTM-like"/>
</dbReference>
<dbReference type="AlphaFoldDB" id="A0A6P1M6I1"/>
<evidence type="ECO:0000313" key="4">
    <source>
        <dbReference type="Proteomes" id="UP000464954"/>
    </source>
</evidence>
<name>A0A6P1M6I1_9BACT</name>
<protein>
    <submittedName>
        <fullName evidence="3">CYTH domain-containing protein</fullName>
    </submittedName>
</protein>
<dbReference type="Pfam" id="PF01928">
    <property type="entry name" value="CYTH"/>
    <property type="match status" value="1"/>
</dbReference>
<dbReference type="KEGG" id="taer:GT409_03830"/>
<dbReference type="Gene3D" id="2.40.320.10">
    <property type="entry name" value="Hypothetical Protein Pfu-838710-001"/>
    <property type="match status" value="1"/>
</dbReference>
<reference evidence="3 4" key="1">
    <citation type="submission" date="2020-01" db="EMBL/GenBank/DDBJ databases">
        <title>Ponticoccus aerotolerans gen. nov., sp. nov., an anaerobic bacterium and proposal of Ponticoccusceae fam. nov., Ponticoccusles ord. nov. and Ponticoccuse classis nov. in the phylum Kiritimatiellaeota.</title>
        <authorList>
            <person name="Zhou L.Y."/>
            <person name="Du Z.J."/>
        </authorList>
    </citation>
    <scope>NUCLEOTIDE SEQUENCE [LARGE SCALE GENOMIC DNA]</scope>
    <source>
        <strain evidence="3 4">S-5007</strain>
    </source>
</reference>
<dbReference type="SUPFAM" id="SSF55154">
    <property type="entry name" value="CYTH-like phosphatases"/>
    <property type="match status" value="1"/>
</dbReference>
<dbReference type="SMART" id="SM01118">
    <property type="entry name" value="CYTH"/>
    <property type="match status" value="1"/>
</dbReference>